<dbReference type="PROSITE" id="PS51257">
    <property type="entry name" value="PROKAR_LIPOPROTEIN"/>
    <property type="match status" value="1"/>
</dbReference>
<reference evidence="2 3" key="1">
    <citation type="submission" date="2017-05" db="EMBL/GenBank/DDBJ databases">
        <authorList>
            <person name="Song R."/>
            <person name="Chenine A.L."/>
            <person name="Ruprecht R.M."/>
        </authorList>
    </citation>
    <scope>NUCLEOTIDE SEQUENCE [LARGE SCALE GENOMIC DNA]</scope>
    <source>
        <strain evidence="2 3">CECT 8898</strain>
    </source>
</reference>
<feature type="region of interest" description="Disordered" evidence="1">
    <location>
        <begin position="107"/>
        <end position="127"/>
    </location>
</feature>
<name>A0A238L7E5_9RHOB</name>
<dbReference type="RefSeq" id="WP_094023679.1">
    <property type="nucleotide sequence ID" value="NZ_FXYF01000027.1"/>
</dbReference>
<evidence type="ECO:0000313" key="3">
    <source>
        <dbReference type="Proteomes" id="UP000207598"/>
    </source>
</evidence>
<gene>
    <name evidence="2" type="ORF">MAA8898_04972</name>
</gene>
<keyword evidence="3" id="KW-1185">Reference proteome</keyword>
<evidence type="ECO:0000313" key="2">
    <source>
        <dbReference type="EMBL" id="SMX50760.1"/>
    </source>
</evidence>
<dbReference type="AlphaFoldDB" id="A0A238L7E5"/>
<feature type="region of interest" description="Disordered" evidence="1">
    <location>
        <begin position="42"/>
        <end position="62"/>
    </location>
</feature>
<dbReference type="OrthoDB" id="7865311at2"/>
<accession>A0A238L7E5</accession>
<organism evidence="2 3">
    <name type="scientific">Maliponia aquimaris</name>
    <dbReference type="NCBI Taxonomy" id="1673631"/>
    <lineage>
        <taxon>Bacteria</taxon>
        <taxon>Pseudomonadati</taxon>
        <taxon>Pseudomonadota</taxon>
        <taxon>Alphaproteobacteria</taxon>
        <taxon>Rhodobacterales</taxon>
        <taxon>Paracoccaceae</taxon>
        <taxon>Maliponia</taxon>
    </lineage>
</organism>
<sequence length="284" mass="29893">MRGGIIGGSLVLSLGLLLAGCGDPLSEVPRYSEVPLAADAGQADAVAPDTPRTPATNAPPRRGLLGLFGARAAAAKGEPVAETPDTDLDEAAPEAELAAAPAPAPVRRGLFGSKPARRSGGSDGSEVQLGVVVPYGQVARLCGVPTSKLGRKVESYPERSSRYDLYDSAPGTTSAHTYYLTGFKDNCARQFTAALVIFGSPESYEQIHYGPSGDTQPVSETDKAYEQIKRRVCGVGTGKPCGSRMRSLARDTVFVSVYERFGSNPRWKNILLHDGEVAAVDLKN</sequence>
<dbReference type="EMBL" id="FXYF01000027">
    <property type="protein sequence ID" value="SMX50760.1"/>
    <property type="molecule type" value="Genomic_DNA"/>
</dbReference>
<proteinExistence type="predicted"/>
<dbReference type="Proteomes" id="UP000207598">
    <property type="component" value="Unassembled WGS sequence"/>
</dbReference>
<protein>
    <submittedName>
        <fullName evidence="2">Uncharacterized protein</fullName>
    </submittedName>
</protein>
<evidence type="ECO:0000256" key="1">
    <source>
        <dbReference type="SAM" id="MobiDB-lite"/>
    </source>
</evidence>